<proteinExistence type="predicted"/>
<dbReference type="RefSeq" id="WP_003518388.1">
    <property type="nucleotide sequence ID" value="NZ_CP013828.1"/>
</dbReference>
<organism evidence="2 3">
    <name type="scientific">Acetivibrio thermocellus AD2</name>
    <dbReference type="NCBI Taxonomy" id="1138384"/>
    <lineage>
        <taxon>Bacteria</taxon>
        <taxon>Bacillati</taxon>
        <taxon>Bacillota</taxon>
        <taxon>Clostridia</taxon>
        <taxon>Eubacteriales</taxon>
        <taxon>Oscillospiraceae</taxon>
        <taxon>Acetivibrio</taxon>
    </lineage>
</organism>
<protein>
    <submittedName>
        <fullName evidence="2">Uncharacterized protein</fullName>
    </submittedName>
</protein>
<keyword evidence="1" id="KW-0732">Signal</keyword>
<sequence length="900" mass="102525">MKRILCCIILLCILAPFLLMNAYAVSYKSAKEAIDDANDFIFQKMGYENYYLFKIGNMDINEKLAQYGSETFYNRPVFVYGDSVEASKRTTTGGRDIVKKVNGKDEYRALGYAVDGSVFPNPAFLYDNEGHAAKDKKWVKEPWNGKNIKYLYGEDGSIIKKTLSDSVLNYIKNWIQINGLTPTEVEACTGKRNYFVENAVGVPEKLKNNFEDFLYIIQPPTEHAWGLGIAFYYWNGYNNLNYKSFLIKPFDMVADDLDVGFYTIPGSVTEGSKVLVAVKVKSHFDIDLENVSFKWNITTKDSDDKDVPLDAGKYELQFADSSNNNNQSGTVNISAEHKEGLFYAQFKMPDRDVYIEFVINEDGKNPVESNMENNTVSTVVKAEKPINMGVKKYDLPYYALSREISYPLADQNIVVNLKKPGSGWWSGNAKVDAFNVGIDTKFLHNYQVGSPVLKDEEDDVIISLPNVIAKIQRSDFGDDPENKKWLAGNNSTDILTAALKTFYDVFVLKEYKYETKCNRHEDCEAEGCSGYVKETGYARGSRSGTAPIEVNTYVYNGKKDLNKKQYENKIVNNYDKDFKARILWTNSPIKFNVIRYMCDLDVNGNAINWRAVPGKYEREFVQQCSADIDWNIARSMQQDYEQARKAAREGKQDKSFYNKAVFATDKNLQRYDYPIKSGYYFNPTGTYTFEITTVTYKNNQNDTEEHKKLVNALVNSFRYESNLIYVDDNGNPVNIANGSYKTLGVLTAAKNTGIGGKKLISVNRDYKKVTDEIYYDSKRTEDENKNGSHDFWKMSMEGYSLSGSLDSYNKYKYREYVAGGKVFKITETTKVTFIINEGNAKFYTHPKMPDGEYYITVRLSDIDLSKMSGMDYSSIKDVLKGVILDRIKVNVKGSIYGDIS</sequence>
<feature type="signal peptide" evidence="1">
    <location>
        <begin position="1"/>
        <end position="24"/>
    </location>
</feature>
<comment type="caution">
    <text evidence="2">The sequence shown here is derived from an EMBL/GenBank/DDBJ whole genome shotgun (WGS) entry which is preliminary data.</text>
</comment>
<dbReference type="AlphaFoldDB" id="A0AB36TIW0"/>
<evidence type="ECO:0000313" key="2">
    <source>
        <dbReference type="EMBL" id="PFH03476.1"/>
    </source>
</evidence>
<feature type="chain" id="PRO_5044251341" evidence="1">
    <location>
        <begin position="25"/>
        <end position="900"/>
    </location>
</feature>
<reference evidence="2 3" key="1">
    <citation type="submission" date="2017-09" db="EMBL/GenBank/DDBJ databases">
        <title>Evaluation of Pacific Biosciences Sequencing Technology to Finishing C. thermocellum Genome Sequences.</title>
        <authorList>
            <person name="Brown S."/>
        </authorList>
    </citation>
    <scope>NUCLEOTIDE SEQUENCE [LARGE SCALE GENOMIC DNA]</scope>
    <source>
        <strain evidence="2 3">AD2</strain>
    </source>
</reference>
<accession>A0AB36TIW0</accession>
<name>A0AB36TIW0_ACETH</name>
<dbReference type="Proteomes" id="UP000223596">
    <property type="component" value="Unassembled WGS sequence"/>
</dbReference>
<gene>
    <name evidence="2" type="ORF">M972_112287</name>
</gene>
<evidence type="ECO:0000313" key="3">
    <source>
        <dbReference type="Proteomes" id="UP000223596"/>
    </source>
</evidence>
<dbReference type="EMBL" id="PDBW01000001">
    <property type="protein sequence ID" value="PFH03476.1"/>
    <property type="molecule type" value="Genomic_DNA"/>
</dbReference>
<evidence type="ECO:0000256" key="1">
    <source>
        <dbReference type="SAM" id="SignalP"/>
    </source>
</evidence>